<dbReference type="HOGENOM" id="CLU_013734_2_2_0"/>
<sequence length="483" mass="50638">MQISVRMGDIGRETGDLVVLAQIEGQPLPAEVAGLLEADDFSAKSGQTVLLYPRGALVARRLLLLGLGKADALDADALRRAAALAAQKTQELKLASFTLALPNSLNLSPAQIGQAFAEGAELGTYRYLRYKTDNHAPTTVTSATLLVAAEPETVQTGVAVGQAVAAGVTLARDLANGPGNAITPTVLGEVALDLAQRYGFQATVLDKAQLTEQGFHGILAVGQGSAQEPRFIVLEHGQAAEGVPTICLVGKGITFDTGGISIKPAEKMDDMKMDMGGAAAVLGTMQAVGELKLPLHVVGIICSAENMPSSTAYKPGDIVKTLSGKTIEVLNTDAEGRIVLADGLFYAQRYQPTAIIDLATLTGAMMVALGGFATGIMGTSQPLAERLIAAGEASGERVWQLPLWDEYRDVMKSDIADLKNTGGRYGGAITAGGFLAAFVGEWPWMHLDIAGTAWVERPMRPYQAKGATGVGVRLLIELLRGYI</sequence>
<dbReference type="PROSITE" id="PS00631">
    <property type="entry name" value="CYTOSOL_AP"/>
    <property type="match status" value="1"/>
</dbReference>
<dbReference type="Pfam" id="PF02789">
    <property type="entry name" value="Peptidase_M17_N"/>
    <property type="match status" value="1"/>
</dbReference>
<keyword evidence="8" id="KW-0464">Manganese</keyword>
<feature type="binding site" evidence="8">
    <location>
        <position position="256"/>
    </location>
    <ligand>
        <name>Mn(2+)</name>
        <dbReference type="ChEBI" id="CHEBI:29035"/>
        <label>2</label>
    </ligand>
</feature>
<comment type="similarity">
    <text evidence="3 8">Belongs to the peptidase M17 family.</text>
</comment>
<evidence type="ECO:0000256" key="6">
    <source>
        <dbReference type="ARBA" id="ARBA00022801"/>
    </source>
</evidence>
<dbReference type="InterPro" id="IPR008283">
    <property type="entry name" value="Peptidase_M17_N"/>
</dbReference>
<dbReference type="SUPFAM" id="SSF53187">
    <property type="entry name" value="Zn-dependent exopeptidases"/>
    <property type="match status" value="1"/>
</dbReference>
<dbReference type="EC" id="3.4.11.10" evidence="8"/>
<keyword evidence="4 8" id="KW-0031">Aminopeptidase</keyword>
<comment type="cofactor">
    <cofactor evidence="8">
        <name>Mn(2+)</name>
        <dbReference type="ChEBI" id="CHEBI:29035"/>
    </cofactor>
    <text evidence="8">Binds 2 manganese ions per subunit.</text>
</comment>
<dbReference type="InterPro" id="IPR011356">
    <property type="entry name" value="Leucine_aapep/pepB"/>
</dbReference>
<evidence type="ECO:0000256" key="5">
    <source>
        <dbReference type="ARBA" id="ARBA00022670"/>
    </source>
</evidence>
<dbReference type="CDD" id="cd00433">
    <property type="entry name" value="Peptidase_M17"/>
    <property type="match status" value="1"/>
</dbReference>
<dbReference type="eggNOG" id="COG0260">
    <property type="taxonomic scope" value="Bacteria"/>
</dbReference>
<feature type="active site" evidence="8">
    <location>
        <position position="337"/>
    </location>
</feature>
<keyword evidence="8" id="KW-0479">Metal-binding</keyword>
<evidence type="ECO:0000256" key="4">
    <source>
        <dbReference type="ARBA" id="ARBA00022438"/>
    </source>
</evidence>
<dbReference type="PANTHER" id="PTHR11963">
    <property type="entry name" value="LEUCINE AMINOPEPTIDASE-RELATED"/>
    <property type="match status" value="1"/>
</dbReference>
<dbReference type="NCBIfam" id="NF002073">
    <property type="entry name" value="PRK00913.1-2"/>
    <property type="match status" value="1"/>
</dbReference>
<keyword evidence="8" id="KW-0963">Cytoplasm</keyword>
<evidence type="ECO:0000256" key="2">
    <source>
        <dbReference type="ARBA" id="ARBA00000967"/>
    </source>
</evidence>
<feature type="domain" description="Cytosol aminopeptidase" evidence="9">
    <location>
        <begin position="331"/>
        <end position="338"/>
    </location>
</feature>
<organism evidence="10 11">
    <name type="scientific">Oscillochloris trichoides DG-6</name>
    <dbReference type="NCBI Taxonomy" id="765420"/>
    <lineage>
        <taxon>Bacteria</taxon>
        <taxon>Bacillati</taxon>
        <taxon>Chloroflexota</taxon>
        <taxon>Chloroflexia</taxon>
        <taxon>Chloroflexales</taxon>
        <taxon>Chloroflexineae</taxon>
        <taxon>Oscillochloridaceae</taxon>
        <taxon>Oscillochloris</taxon>
    </lineage>
</organism>
<comment type="catalytic activity">
    <reaction evidence="1 8">
        <text>Release of an N-terminal amino acid, Xaa-|-Yaa-, in which Xaa is preferably Leu, but may be other amino acids including Pro although not Arg or Lys, and Yaa may be Pro. Amino acid amides and methyl esters are also readily hydrolyzed, but rates on arylamides are exceedingly low.</text>
        <dbReference type="EC" id="3.4.11.1"/>
    </reaction>
</comment>
<evidence type="ECO:0000313" key="11">
    <source>
        <dbReference type="Proteomes" id="UP000054010"/>
    </source>
</evidence>
<feature type="active site" evidence="8">
    <location>
        <position position="263"/>
    </location>
</feature>
<dbReference type="PRINTS" id="PR00481">
    <property type="entry name" value="LAMNOPPTDASE"/>
</dbReference>
<dbReference type="InterPro" id="IPR000819">
    <property type="entry name" value="Peptidase_M17_C"/>
</dbReference>
<dbReference type="GO" id="GO:0005737">
    <property type="term" value="C:cytoplasm"/>
    <property type="evidence" value="ECO:0007669"/>
    <property type="project" value="UniProtKB-SubCell"/>
</dbReference>
<feature type="binding site" evidence="8">
    <location>
        <position position="335"/>
    </location>
    <ligand>
        <name>Mn(2+)</name>
        <dbReference type="ChEBI" id="CHEBI:29035"/>
        <label>2</label>
    </ligand>
</feature>
<dbReference type="GO" id="GO:0030145">
    <property type="term" value="F:manganese ion binding"/>
    <property type="evidence" value="ECO:0007669"/>
    <property type="project" value="UniProtKB-UniRule"/>
</dbReference>
<dbReference type="Proteomes" id="UP000054010">
    <property type="component" value="Unassembled WGS sequence"/>
</dbReference>
<evidence type="ECO:0000256" key="7">
    <source>
        <dbReference type="ARBA" id="ARBA00049972"/>
    </source>
</evidence>
<dbReference type="NCBIfam" id="NF002074">
    <property type="entry name" value="PRK00913.1-4"/>
    <property type="match status" value="1"/>
</dbReference>
<keyword evidence="5 8" id="KW-0645">Protease</keyword>
<evidence type="ECO:0000259" key="9">
    <source>
        <dbReference type="PROSITE" id="PS00631"/>
    </source>
</evidence>
<dbReference type="InterPro" id="IPR043472">
    <property type="entry name" value="Macro_dom-like"/>
</dbReference>
<dbReference type="InterPro" id="IPR023042">
    <property type="entry name" value="Peptidase_M17_leu_NH2_pept"/>
</dbReference>
<evidence type="ECO:0000313" key="10">
    <source>
        <dbReference type="EMBL" id="EFO78968.1"/>
    </source>
</evidence>
<dbReference type="PANTHER" id="PTHR11963:SF23">
    <property type="entry name" value="CYTOSOL AMINOPEPTIDASE"/>
    <property type="match status" value="1"/>
</dbReference>
<evidence type="ECO:0000256" key="1">
    <source>
        <dbReference type="ARBA" id="ARBA00000135"/>
    </source>
</evidence>
<dbReference type="AlphaFoldDB" id="E1IIL8"/>
<comment type="function">
    <text evidence="7 8">Presumably involved in the processing and regular turnover of intracellular proteins. Catalyzes the removal of unsubstituted N-terminal amino acids from various peptides.</text>
</comment>
<name>E1IIL8_9CHLR</name>
<keyword evidence="11" id="KW-1185">Reference proteome</keyword>
<dbReference type="SUPFAM" id="SSF52949">
    <property type="entry name" value="Macro domain-like"/>
    <property type="match status" value="1"/>
</dbReference>
<feature type="binding site" evidence="8">
    <location>
        <position position="333"/>
    </location>
    <ligand>
        <name>Mn(2+)</name>
        <dbReference type="ChEBI" id="CHEBI:29035"/>
        <label>1</label>
    </ligand>
</feature>
<reference evidence="10 11" key="1">
    <citation type="journal article" date="2011" name="J. Bacteriol.">
        <title>Draft genome sequence of the anoxygenic filamentous phototrophic bacterium Oscillochloris trichoides subsp. DG-6.</title>
        <authorList>
            <person name="Kuznetsov B.B."/>
            <person name="Ivanovsky R.N."/>
            <person name="Keppen O.I."/>
            <person name="Sukhacheva M.V."/>
            <person name="Bumazhkin B.K."/>
            <person name="Patutina E.O."/>
            <person name="Beletsky A.V."/>
            <person name="Mardanov A.V."/>
            <person name="Baslerov R.V."/>
            <person name="Panteleeva A.N."/>
            <person name="Kolganova T.V."/>
            <person name="Ravin N.V."/>
            <person name="Skryabin K.G."/>
        </authorList>
    </citation>
    <scope>NUCLEOTIDE SEQUENCE [LARGE SCALE GENOMIC DNA]</scope>
    <source>
        <strain evidence="10 11">DG-6</strain>
    </source>
</reference>
<dbReference type="EMBL" id="ADVR01000140">
    <property type="protein sequence ID" value="EFO78968.1"/>
    <property type="molecule type" value="Genomic_DNA"/>
</dbReference>
<proteinExistence type="inferred from homology"/>
<dbReference type="STRING" id="765420.OSCT_3169"/>
<dbReference type="Gene3D" id="3.40.220.10">
    <property type="entry name" value="Leucine Aminopeptidase, subunit E, domain 1"/>
    <property type="match status" value="1"/>
</dbReference>
<dbReference type="HAMAP" id="MF_00181">
    <property type="entry name" value="Cytosol_peptidase_M17"/>
    <property type="match status" value="1"/>
</dbReference>
<dbReference type="Pfam" id="PF00883">
    <property type="entry name" value="Peptidase_M17"/>
    <property type="match status" value="1"/>
</dbReference>
<dbReference type="GO" id="GO:0006508">
    <property type="term" value="P:proteolysis"/>
    <property type="evidence" value="ECO:0007669"/>
    <property type="project" value="UniProtKB-KW"/>
</dbReference>
<gene>
    <name evidence="8" type="primary">pepA</name>
    <name evidence="10" type="ORF">OSCT_3169</name>
</gene>
<protein>
    <recommendedName>
        <fullName evidence="8">Probable cytosol aminopeptidase</fullName>
        <ecNumber evidence="8">3.4.11.1</ecNumber>
    </recommendedName>
    <alternativeName>
        <fullName evidence="8">Leucine aminopeptidase</fullName>
        <shortName evidence="8">LAP</shortName>
        <ecNumber evidence="8">3.4.11.10</ecNumber>
    </alternativeName>
    <alternativeName>
        <fullName evidence="8">Leucyl aminopeptidase</fullName>
    </alternativeName>
</protein>
<dbReference type="OrthoDB" id="9809354at2"/>
<feature type="binding site" evidence="8">
    <location>
        <position position="256"/>
    </location>
    <ligand>
        <name>Mn(2+)</name>
        <dbReference type="ChEBI" id="CHEBI:29035"/>
        <label>1</label>
    </ligand>
</feature>
<comment type="subcellular location">
    <subcellularLocation>
        <location evidence="8">Cytoplasm</location>
    </subcellularLocation>
</comment>
<comment type="catalytic activity">
    <reaction evidence="2 8">
        <text>Release of an N-terminal amino acid, preferentially leucine, but not glutamic or aspartic acids.</text>
        <dbReference type="EC" id="3.4.11.10"/>
    </reaction>
</comment>
<dbReference type="EC" id="3.4.11.1" evidence="8"/>
<feature type="binding site" evidence="8">
    <location>
        <position position="335"/>
    </location>
    <ligand>
        <name>Mn(2+)</name>
        <dbReference type="ChEBI" id="CHEBI:29035"/>
        <label>1</label>
    </ligand>
</feature>
<feature type="binding site" evidence="8">
    <location>
        <position position="251"/>
    </location>
    <ligand>
        <name>Mn(2+)</name>
        <dbReference type="ChEBI" id="CHEBI:29035"/>
        <label>2</label>
    </ligand>
</feature>
<feature type="binding site" evidence="8">
    <location>
        <position position="274"/>
    </location>
    <ligand>
        <name>Mn(2+)</name>
        <dbReference type="ChEBI" id="CHEBI:29035"/>
        <label>2</label>
    </ligand>
</feature>
<accession>E1IIL8</accession>
<comment type="caution">
    <text evidence="10">The sequence shown here is derived from an EMBL/GenBank/DDBJ whole genome shotgun (WGS) entry which is preliminary data.</text>
</comment>
<dbReference type="MEROPS" id="M17.003"/>
<keyword evidence="6 8" id="KW-0378">Hydrolase</keyword>
<dbReference type="GO" id="GO:0070006">
    <property type="term" value="F:metalloaminopeptidase activity"/>
    <property type="evidence" value="ECO:0007669"/>
    <property type="project" value="InterPro"/>
</dbReference>
<evidence type="ECO:0000256" key="3">
    <source>
        <dbReference type="ARBA" id="ARBA00009528"/>
    </source>
</evidence>
<dbReference type="NCBIfam" id="NF002083">
    <property type="entry name" value="PRK00913.3-5"/>
    <property type="match status" value="1"/>
</dbReference>
<dbReference type="Gene3D" id="3.40.630.10">
    <property type="entry name" value="Zn peptidases"/>
    <property type="match status" value="1"/>
</dbReference>
<evidence type="ECO:0000256" key="8">
    <source>
        <dbReference type="HAMAP-Rule" id="MF_00181"/>
    </source>
</evidence>